<dbReference type="RefSeq" id="XP_052743517.1">
    <property type="nucleotide sequence ID" value="XM_052887557.1"/>
</dbReference>
<accession>A0ABM3LWW1</accession>
<organism evidence="2 3">
    <name type="scientific">Bicyclus anynana</name>
    <name type="common">Squinting bush brown butterfly</name>
    <dbReference type="NCBI Taxonomy" id="110368"/>
    <lineage>
        <taxon>Eukaryota</taxon>
        <taxon>Metazoa</taxon>
        <taxon>Ecdysozoa</taxon>
        <taxon>Arthropoda</taxon>
        <taxon>Hexapoda</taxon>
        <taxon>Insecta</taxon>
        <taxon>Pterygota</taxon>
        <taxon>Neoptera</taxon>
        <taxon>Endopterygota</taxon>
        <taxon>Lepidoptera</taxon>
        <taxon>Glossata</taxon>
        <taxon>Ditrysia</taxon>
        <taxon>Papilionoidea</taxon>
        <taxon>Nymphalidae</taxon>
        <taxon>Satyrinae</taxon>
        <taxon>Satyrini</taxon>
        <taxon>Mycalesina</taxon>
        <taxon>Bicyclus</taxon>
    </lineage>
</organism>
<dbReference type="Proteomes" id="UP001652582">
    <property type="component" value="Chromosome 2"/>
</dbReference>
<feature type="signal peptide" evidence="1">
    <location>
        <begin position="1"/>
        <end position="19"/>
    </location>
</feature>
<proteinExistence type="predicted"/>
<sequence>MKSFMLLIAMFMAVVMVCSSPIDHPQSYDNTPEVHRHLPVKGGRPAYKGPPPLSNLHLNLRKGEYVCGNKVCRLQPGEIPKGCNGVCQYAV</sequence>
<reference evidence="3" key="2">
    <citation type="submission" date="2025-08" db="UniProtKB">
        <authorList>
            <consortium name="RefSeq"/>
        </authorList>
    </citation>
    <scope>IDENTIFICATION</scope>
</reference>
<protein>
    <submittedName>
        <fullName evidence="3">Uncharacterized protein LOC112057236</fullName>
    </submittedName>
</protein>
<evidence type="ECO:0000313" key="2">
    <source>
        <dbReference type="Proteomes" id="UP001652582"/>
    </source>
</evidence>
<keyword evidence="2" id="KW-1185">Reference proteome</keyword>
<dbReference type="GeneID" id="112057236"/>
<name>A0ABM3LWW1_BICAN</name>
<evidence type="ECO:0000256" key="1">
    <source>
        <dbReference type="SAM" id="SignalP"/>
    </source>
</evidence>
<evidence type="ECO:0000313" key="3">
    <source>
        <dbReference type="RefSeq" id="XP_052743517.1"/>
    </source>
</evidence>
<keyword evidence="1" id="KW-0732">Signal</keyword>
<gene>
    <name evidence="3" type="primary">LOC112057236</name>
</gene>
<reference evidence="2" key="1">
    <citation type="submission" date="2025-05" db="UniProtKB">
        <authorList>
            <consortium name="RefSeq"/>
        </authorList>
    </citation>
    <scope>NUCLEOTIDE SEQUENCE [LARGE SCALE GENOMIC DNA]</scope>
</reference>
<feature type="chain" id="PRO_5046018068" evidence="1">
    <location>
        <begin position="20"/>
        <end position="91"/>
    </location>
</feature>